<keyword evidence="1" id="KW-1133">Transmembrane helix</keyword>
<dbReference type="Proteomes" id="UP000441585">
    <property type="component" value="Unassembled WGS sequence"/>
</dbReference>
<comment type="caution">
    <text evidence="2">The sequence shown here is derived from an EMBL/GenBank/DDBJ whole genome shotgun (WGS) entry which is preliminary data.</text>
</comment>
<dbReference type="RefSeq" id="WP_070877341.1">
    <property type="nucleotide sequence ID" value="NZ_CAJGAA010000001.1"/>
</dbReference>
<keyword evidence="3" id="KW-1185">Reference proteome</keyword>
<feature type="transmembrane region" description="Helical" evidence="1">
    <location>
        <begin position="407"/>
        <end position="427"/>
    </location>
</feature>
<gene>
    <name evidence="2" type="ORF">GJU41_07255</name>
</gene>
<sequence length="485" mass="56757">MISEHQYNEMIVQRTNSQFVFPFSWANDSIKPLTKELETNGFEFFSIDNCSQQTKYYGGSIEIPHKRLNHYFMPYIEQILFPDKYKEKAINRYSKQLNLDCRLETARNLISVKVLSIDIYLCPFSIGMVTIRTEPYSSGTDFTLSDALDFMDHFRVLEPAITKEKGTVLYSGENRFDRIQDFIFQELCPYIVPFIEKSENDQSAYLGSLPYFIDERMFVSSFLMTAPDVQITNNDLFRIGHMNGYNHNKQPYISASNQKYIEKYVSDHVYDRWSPDSFHIISDHTFTCISRDSENEKLMAEEMYGQLYYNMILHLFYKIVLLKLSYSYSQLYIDQKQDKMDKLIRSITNFTAKYIFSEISSRSEGQELSVMMKDRFKIEILYKEVKNTMDSLYQNQEKLASKRHNSLLLILTTYTVISGIYGMNLVIEDWRGKIKWSKLAGYSVFEYISLVVALSGIAVGSVLAGLAIIRLLKDYLDKRKSENLD</sequence>
<dbReference type="EMBL" id="WKKF01000001">
    <property type="protein sequence ID" value="MRX53767.1"/>
    <property type="molecule type" value="Genomic_DNA"/>
</dbReference>
<feature type="transmembrane region" description="Helical" evidence="1">
    <location>
        <begin position="447"/>
        <end position="472"/>
    </location>
</feature>
<evidence type="ECO:0000256" key="1">
    <source>
        <dbReference type="SAM" id="Phobius"/>
    </source>
</evidence>
<evidence type="ECO:0000313" key="2">
    <source>
        <dbReference type="EMBL" id="MRX53767.1"/>
    </source>
</evidence>
<evidence type="ECO:0008006" key="4">
    <source>
        <dbReference type="Google" id="ProtNLM"/>
    </source>
</evidence>
<organism evidence="2 3">
    <name type="scientific">Metabacillus idriensis</name>
    <dbReference type="NCBI Taxonomy" id="324768"/>
    <lineage>
        <taxon>Bacteria</taxon>
        <taxon>Bacillati</taxon>
        <taxon>Bacillota</taxon>
        <taxon>Bacilli</taxon>
        <taxon>Bacillales</taxon>
        <taxon>Bacillaceae</taxon>
        <taxon>Metabacillus</taxon>
    </lineage>
</organism>
<dbReference type="AlphaFoldDB" id="A0A6I2M8M9"/>
<evidence type="ECO:0000313" key="3">
    <source>
        <dbReference type="Proteomes" id="UP000441585"/>
    </source>
</evidence>
<protein>
    <recommendedName>
        <fullName evidence="4">Group-specific protein</fullName>
    </recommendedName>
</protein>
<name>A0A6I2M8M9_9BACI</name>
<proteinExistence type="predicted"/>
<feature type="transmembrane region" description="Helical" evidence="1">
    <location>
        <begin position="307"/>
        <end position="326"/>
    </location>
</feature>
<keyword evidence="1" id="KW-0812">Transmembrane</keyword>
<reference evidence="2 3" key="1">
    <citation type="submission" date="2019-11" db="EMBL/GenBank/DDBJ databases">
        <title>Bacillus idriensis genome.</title>
        <authorList>
            <person name="Konopka E.N."/>
            <person name="Newman J.D."/>
        </authorList>
    </citation>
    <scope>NUCLEOTIDE SEQUENCE [LARGE SCALE GENOMIC DNA]</scope>
    <source>
        <strain evidence="2 3">DSM 19097</strain>
    </source>
</reference>
<keyword evidence="1" id="KW-0472">Membrane</keyword>
<accession>A0A6I2M8M9</accession>